<keyword evidence="2" id="KW-0238">DNA-binding</keyword>
<reference evidence="5" key="1">
    <citation type="submission" date="2020-09" db="EMBL/GenBank/DDBJ databases">
        <title>A novel bacterium of genus Paenibacillus, isolated from South China Sea.</title>
        <authorList>
            <person name="Huang H."/>
            <person name="Mo K."/>
            <person name="Hu Y."/>
        </authorList>
    </citation>
    <scope>NUCLEOTIDE SEQUENCE</scope>
    <source>
        <strain evidence="5">IB182493</strain>
    </source>
</reference>
<organism evidence="5 6">
    <name type="scientific">Paenibacillus arenilitoris</name>
    <dbReference type="NCBI Taxonomy" id="2772299"/>
    <lineage>
        <taxon>Bacteria</taxon>
        <taxon>Bacillati</taxon>
        <taxon>Bacillota</taxon>
        <taxon>Bacilli</taxon>
        <taxon>Bacillales</taxon>
        <taxon>Paenibacillaceae</taxon>
        <taxon>Paenibacillus</taxon>
    </lineage>
</organism>
<evidence type="ECO:0000313" key="6">
    <source>
        <dbReference type="Proteomes" id="UP000632125"/>
    </source>
</evidence>
<keyword evidence="3" id="KW-0804">Transcription</keyword>
<dbReference type="InterPro" id="IPR002577">
    <property type="entry name" value="HTH_HxlR"/>
</dbReference>
<dbReference type="GO" id="GO:0003677">
    <property type="term" value="F:DNA binding"/>
    <property type="evidence" value="ECO:0007669"/>
    <property type="project" value="UniProtKB-KW"/>
</dbReference>
<dbReference type="Pfam" id="PF01638">
    <property type="entry name" value="HxlR"/>
    <property type="match status" value="1"/>
</dbReference>
<feature type="domain" description="HTH hxlR-type" evidence="4">
    <location>
        <begin position="1"/>
        <end position="91"/>
    </location>
</feature>
<dbReference type="InterPro" id="IPR036390">
    <property type="entry name" value="WH_DNA-bd_sf"/>
</dbReference>
<comment type="caution">
    <text evidence="5">The sequence shown here is derived from an EMBL/GenBank/DDBJ whole genome shotgun (WGS) entry which is preliminary data.</text>
</comment>
<name>A0A927CK64_9BACL</name>
<evidence type="ECO:0000256" key="3">
    <source>
        <dbReference type="ARBA" id="ARBA00023163"/>
    </source>
</evidence>
<dbReference type="PROSITE" id="PS51118">
    <property type="entry name" value="HTH_HXLR"/>
    <property type="match status" value="1"/>
</dbReference>
<dbReference type="Proteomes" id="UP000632125">
    <property type="component" value="Unassembled WGS sequence"/>
</dbReference>
<dbReference type="EMBL" id="JACXIY010000013">
    <property type="protein sequence ID" value="MBD2869034.1"/>
    <property type="molecule type" value="Genomic_DNA"/>
</dbReference>
<keyword evidence="6" id="KW-1185">Reference proteome</keyword>
<evidence type="ECO:0000256" key="1">
    <source>
        <dbReference type="ARBA" id="ARBA00023015"/>
    </source>
</evidence>
<dbReference type="Gene3D" id="1.10.10.10">
    <property type="entry name" value="Winged helix-like DNA-binding domain superfamily/Winged helix DNA-binding domain"/>
    <property type="match status" value="1"/>
</dbReference>
<gene>
    <name evidence="5" type="ORF">IDH41_10625</name>
</gene>
<keyword evidence="1" id="KW-0805">Transcription regulation</keyword>
<proteinExistence type="predicted"/>
<sequence>MISSKWVVLVIYAMEDGPVRYGEFSRRIEGISKKMLTQTLRQLERDGLIERDIHPTVPPAVEYRLTALGESLLPFMRQLKTWAAANLPLVEAARTRFDAQSLAE</sequence>
<dbReference type="AlphaFoldDB" id="A0A927CK64"/>
<dbReference type="SUPFAM" id="SSF46785">
    <property type="entry name" value="Winged helix' DNA-binding domain"/>
    <property type="match status" value="1"/>
</dbReference>
<accession>A0A927CK64</accession>
<dbReference type="InterPro" id="IPR036388">
    <property type="entry name" value="WH-like_DNA-bd_sf"/>
</dbReference>
<evidence type="ECO:0000259" key="4">
    <source>
        <dbReference type="PROSITE" id="PS51118"/>
    </source>
</evidence>
<dbReference type="PANTHER" id="PTHR33204:SF18">
    <property type="entry name" value="TRANSCRIPTIONAL REGULATORY PROTEIN"/>
    <property type="match status" value="1"/>
</dbReference>
<evidence type="ECO:0000256" key="2">
    <source>
        <dbReference type="ARBA" id="ARBA00023125"/>
    </source>
</evidence>
<protein>
    <submittedName>
        <fullName evidence="5">Helix-turn-helix transcriptional regulator</fullName>
    </submittedName>
</protein>
<dbReference type="PANTHER" id="PTHR33204">
    <property type="entry name" value="TRANSCRIPTIONAL REGULATOR, MARR FAMILY"/>
    <property type="match status" value="1"/>
</dbReference>
<evidence type="ECO:0000313" key="5">
    <source>
        <dbReference type="EMBL" id="MBD2869034.1"/>
    </source>
</evidence>